<dbReference type="InterPro" id="IPR036322">
    <property type="entry name" value="WD40_repeat_dom_sf"/>
</dbReference>
<reference evidence="12" key="1">
    <citation type="journal article" date="2014" name="PLoS ONE">
        <title>Transcriptome-Based Identification of ABC Transporters in the Western Tarnished Plant Bug Lygus hesperus.</title>
        <authorList>
            <person name="Hull J.J."/>
            <person name="Chaney K."/>
            <person name="Geib S.M."/>
            <person name="Fabrick J.A."/>
            <person name="Brent C.S."/>
            <person name="Walsh D."/>
            <person name="Lavine L.C."/>
        </authorList>
    </citation>
    <scope>NUCLEOTIDE SEQUENCE</scope>
</reference>
<dbReference type="InterPro" id="IPR050687">
    <property type="entry name" value="Dynein_IC"/>
</dbReference>
<evidence type="ECO:0000256" key="6">
    <source>
        <dbReference type="ARBA" id="ARBA00023069"/>
    </source>
</evidence>
<protein>
    <recommendedName>
        <fullName evidence="10">Dynein axonemal intermediate chain 4</fullName>
    </recommendedName>
    <alternativeName>
        <fullName evidence="11">WD repeat-containing protein 78</fullName>
    </alternativeName>
</protein>
<dbReference type="GO" id="GO:0120293">
    <property type="term" value="C:dynein axonemal particle"/>
    <property type="evidence" value="ECO:0007669"/>
    <property type="project" value="UniProtKB-SubCell"/>
</dbReference>
<feature type="non-terminal residue" evidence="12">
    <location>
        <position position="1"/>
    </location>
</feature>
<keyword evidence="7" id="KW-0206">Cytoskeleton</keyword>
<keyword evidence="5" id="KW-0282">Flagellum</keyword>
<dbReference type="Gene3D" id="2.130.10.10">
    <property type="entry name" value="YVTN repeat-like/Quinoprotein amine dehydrogenase"/>
    <property type="match status" value="2"/>
</dbReference>
<name>A0A0A9Y2R8_LYGHE</name>
<keyword evidence="3" id="KW-0853">WD repeat</keyword>
<dbReference type="InterPro" id="IPR001680">
    <property type="entry name" value="WD40_rpt"/>
</dbReference>
<dbReference type="PANTHER" id="PTHR12442:SF12">
    <property type="entry name" value="DYNEIN AXONEMAL INTERMEDIATE CHAIN 4"/>
    <property type="match status" value="1"/>
</dbReference>
<reference evidence="12" key="2">
    <citation type="submission" date="2014-07" db="EMBL/GenBank/DDBJ databases">
        <authorList>
            <person name="Hull J."/>
        </authorList>
    </citation>
    <scope>NUCLEOTIDE SEQUENCE</scope>
</reference>
<evidence type="ECO:0000256" key="4">
    <source>
        <dbReference type="ARBA" id="ARBA00022737"/>
    </source>
</evidence>
<dbReference type="AlphaFoldDB" id="A0A0A9Y2R8"/>
<evidence type="ECO:0000256" key="10">
    <source>
        <dbReference type="ARBA" id="ARBA00040002"/>
    </source>
</evidence>
<dbReference type="EMBL" id="GBHO01017155">
    <property type="protein sequence ID" value="JAG26449.1"/>
    <property type="molecule type" value="Transcribed_RNA"/>
</dbReference>
<evidence type="ECO:0000256" key="8">
    <source>
        <dbReference type="ARBA" id="ARBA00023273"/>
    </source>
</evidence>
<sequence>RIFEGTKEAEEAAYYNEVREKYETRKNSVRVLTSNGSCQTEVPLLLRKCLQTKKIQNKDIGCTVTEWDMMDSFKKLDRKYRKKDKSTKEGELSCRERFLMSAQVMQRLLSSNNFNYQQLVYSSPPLEIGKSFKYTIRILWKMKEGGTGKVNNIATNLLNRKLIAVGYGDGEKDGTVCIWNSKNPHTPEKKIMLQNAVTCTKFSKETPYYLAAVTEAGDVLVVDVRKCSPQVRVMSSAVTNVIKDPLWSVSWFAHEELQQKSEKIVTVGHSGYVMLWNPQDTSKHELGSLTFNKVPHDNMFMHKHHNHPKSTENTFMRSTFHIVDIELDPTDDKTYYASTTQGSLVVCKTSKILGPPTPLPAHRGAVLGMRHSPAIPVVYLTFGSDAKTLIWVHGVKSPVASLTTDSLDPVICALWSPSHCSVILTLSRKIICIWDIRRSDLDPMTIVMTEDDSYFTTAKFNDSGTVVFVGSSDGTVTAYNLHEMPHPPYLPKFHMLSAFKKILWRNQPLYEEVNFILSR</sequence>
<gene>
    <name evidence="12" type="primary">Wdr78_0</name>
    <name evidence="12" type="ORF">CM83_16530</name>
</gene>
<evidence type="ECO:0000256" key="9">
    <source>
        <dbReference type="ARBA" id="ARBA00024190"/>
    </source>
</evidence>
<dbReference type="GO" id="GO:0045504">
    <property type="term" value="F:dynein heavy chain binding"/>
    <property type="evidence" value="ECO:0007669"/>
    <property type="project" value="TreeGrafter"/>
</dbReference>
<keyword evidence="8" id="KW-0966">Cell projection</keyword>
<evidence type="ECO:0000313" key="12">
    <source>
        <dbReference type="EMBL" id="JAG26449.1"/>
    </source>
</evidence>
<accession>A0A0A9Y2R8</accession>
<evidence type="ECO:0000256" key="5">
    <source>
        <dbReference type="ARBA" id="ARBA00022846"/>
    </source>
</evidence>
<evidence type="ECO:0000256" key="1">
    <source>
        <dbReference type="ARBA" id="ARBA00004611"/>
    </source>
</evidence>
<organism evidence="12">
    <name type="scientific">Lygus hesperus</name>
    <name type="common">Western plant bug</name>
    <dbReference type="NCBI Taxonomy" id="30085"/>
    <lineage>
        <taxon>Eukaryota</taxon>
        <taxon>Metazoa</taxon>
        <taxon>Ecdysozoa</taxon>
        <taxon>Arthropoda</taxon>
        <taxon>Hexapoda</taxon>
        <taxon>Insecta</taxon>
        <taxon>Pterygota</taxon>
        <taxon>Neoptera</taxon>
        <taxon>Paraneoptera</taxon>
        <taxon>Hemiptera</taxon>
        <taxon>Heteroptera</taxon>
        <taxon>Panheteroptera</taxon>
        <taxon>Cimicomorpha</taxon>
        <taxon>Miridae</taxon>
        <taxon>Mirini</taxon>
        <taxon>Lygus</taxon>
    </lineage>
</organism>
<proteinExistence type="predicted"/>
<keyword evidence="4" id="KW-0677">Repeat</keyword>
<keyword evidence="6" id="KW-0969">Cilium</keyword>
<keyword evidence="2" id="KW-0963">Cytoplasm</keyword>
<dbReference type="PANTHER" id="PTHR12442">
    <property type="entry name" value="DYNEIN INTERMEDIATE CHAIN"/>
    <property type="match status" value="1"/>
</dbReference>
<evidence type="ECO:0000256" key="2">
    <source>
        <dbReference type="ARBA" id="ARBA00022490"/>
    </source>
</evidence>
<evidence type="ECO:0000256" key="3">
    <source>
        <dbReference type="ARBA" id="ARBA00022574"/>
    </source>
</evidence>
<comment type="subcellular location">
    <subcellularLocation>
        <location evidence="1">Cytoplasm</location>
        <location evidence="1">Cytoskeleton</location>
        <location evidence="1">Flagellum axoneme</location>
    </subcellularLocation>
    <subcellularLocation>
        <location evidence="9">Dynein axonemal particle</location>
    </subcellularLocation>
</comment>
<dbReference type="SUPFAM" id="SSF50978">
    <property type="entry name" value="WD40 repeat-like"/>
    <property type="match status" value="1"/>
</dbReference>
<dbReference type="GO" id="GO:0045503">
    <property type="term" value="F:dynein light chain binding"/>
    <property type="evidence" value="ECO:0007669"/>
    <property type="project" value="TreeGrafter"/>
</dbReference>
<dbReference type="InterPro" id="IPR015943">
    <property type="entry name" value="WD40/YVTN_repeat-like_dom_sf"/>
</dbReference>
<dbReference type="GO" id="GO:0005858">
    <property type="term" value="C:axonemal dynein complex"/>
    <property type="evidence" value="ECO:0007669"/>
    <property type="project" value="TreeGrafter"/>
</dbReference>
<evidence type="ECO:0000256" key="7">
    <source>
        <dbReference type="ARBA" id="ARBA00023212"/>
    </source>
</evidence>
<dbReference type="SMART" id="SM00320">
    <property type="entry name" value="WD40"/>
    <property type="match status" value="5"/>
</dbReference>
<dbReference type="GO" id="GO:0003341">
    <property type="term" value="P:cilium movement"/>
    <property type="evidence" value="ECO:0007669"/>
    <property type="project" value="TreeGrafter"/>
</dbReference>
<evidence type="ECO:0000256" key="11">
    <source>
        <dbReference type="ARBA" id="ARBA00041557"/>
    </source>
</evidence>